<accession>A0AA87Z7A4</accession>
<organism evidence="2 3">
    <name type="scientific">Ficus carica</name>
    <name type="common">Common fig</name>
    <dbReference type="NCBI Taxonomy" id="3494"/>
    <lineage>
        <taxon>Eukaryota</taxon>
        <taxon>Viridiplantae</taxon>
        <taxon>Streptophyta</taxon>
        <taxon>Embryophyta</taxon>
        <taxon>Tracheophyta</taxon>
        <taxon>Spermatophyta</taxon>
        <taxon>Magnoliopsida</taxon>
        <taxon>eudicotyledons</taxon>
        <taxon>Gunneridae</taxon>
        <taxon>Pentapetalae</taxon>
        <taxon>rosids</taxon>
        <taxon>fabids</taxon>
        <taxon>Rosales</taxon>
        <taxon>Moraceae</taxon>
        <taxon>Ficeae</taxon>
        <taxon>Ficus</taxon>
    </lineage>
</organism>
<evidence type="ECO:0000313" key="2">
    <source>
        <dbReference type="EMBL" id="GMN31484.1"/>
    </source>
</evidence>
<comment type="caution">
    <text evidence="2">The sequence shown here is derived from an EMBL/GenBank/DDBJ whole genome shotgun (WGS) entry which is preliminary data.</text>
</comment>
<evidence type="ECO:0000313" key="3">
    <source>
        <dbReference type="Proteomes" id="UP001187192"/>
    </source>
</evidence>
<evidence type="ECO:0000256" key="1">
    <source>
        <dbReference type="SAM" id="MobiDB-lite"/>
    </source>
</evidence>
<reference evidence="2" key="1">
    <citation type="submission" date="2023-07" db="EMBL/GenBank/DDBJ databases">
        <title>draft genome sequence of fig (Ficus carica).</title>
        <authorList>
            <person name="Takahashi T."/>
            <person name="Nishimura K."/>
        </authorList>
    </citation>
    <scope>NUCLEOTIDE SEQUENCE</scope>
</reference>
<dbReference type="EMBL" id="BTGU01000003">
    <property type="protein sequence ID" value="GMN31484.1"/>
    <property type="molecule type" value="Genomic_DNA"/>
</dbReference>
<dbReference type="AlphaFoldDB" id="A0AA87Z7A4"/>
<name>A0AA87Z7A4_FICCA</name>
<keyword evidence="3" id="KW-1185">Reference proteome</keyword>
<dbReference type="Proteomes" id="UP001187192">
    <property type="component" value="Unassembled WGS sequence"/>
</dbReference>
<sequence length="57" mass="6131">MEREGNRGRDSRVGGGGSMASGNGWERPMSKTGSDLWREREMRLAGWGGEFVASGNG</sequence>
<gene>
    <name evidence="2" type="ORF">TIFTF001_003268</name>
</gene>
<feature type="compositionally biased region" description="Basic and acidic residues" evidence="1">
    <location>
        <begin position="1"/>
        <end position="12"/>
    </location>
</feature>
<proteinExistence type="predicted"/>
<protein>
    <submittedName>
        <fullName evidence="2">Uncharacterized protein</fullName>
    </submittedName>
</protein>
<feature type="region of interest" description="Disordered" evidence="1">
    <location>
        <begin position="1"/>
        <end position="37"/>
    </location>
</feature>